<accession>A0A2D3VDJ4</accession>
<proteinExistence type="predicted"/>
<sequence>MADQPPHELTSKACISQPPTLEISTTPAPNPPSCSRLERLPPELLLLTGKFITRPSDRLALCLTSKAVRAWAITRLYHTLSFNSDLQPWLPHAQKSLLKIDNPGLVHVRRLEITSTKGVTDCDDEARFLRLFLGILPRNCLRHIECSTLILEEKCLHLLLVQQRKLESIALGPSMSNFIEQLHTTTMPWIGLTSLHIPQVIGKTDLSAYQEIIQQAPHLSELSIGCASSISISHAESALRPPTTVLSPIETGTGLFRNKDGTSKSDKPIRLNLTKLSFMHTCVNVYLTRPDISRLTSLRLWKCRGSRGALRALIKAAKYGNCALKEFTYTNGEDREFERHYVEKFLKSFDGLKKLHLSRDALEEEEETPLNLNCLKSHSYTLESLFLECNHVTVTEMGIKRDFSPEFLTFLTPNLRHLAISMPDILIGPYRAENSYLHIFKSLIEDLPDLKVLRILNFPRYNAVLVQNDDDDEDINTVNVKIFKEDLDEFVQEILAPHLRGGMVLCFGGGDELEISDDGEVEVALEPAYYVAEERVDGFGNLRVLAGKVLLREAVFVEPEVEVGDLGSLRSML</sequence>
<feature type="region of interest" description="Disordered" evidence="1">
    <location>
        <begin position="1"/>
        <end position="35"/>
    </location>
</feature>
<dbReference type="Proteomes" id="UP000225277">
    <property type="component" value="Unassembled WGS sequence"/>
</dbReference>
<dbReference type="GeneID" id="35604628"/>
<dbReference type="AlphaFoldDB" id="A0A2D3VDJ4"/>
<dbReference type="RefSeq" id="XP_023630569.1">
    <property type="nucleotide sequence ID" value="XM_023774801.1"/>
</dbReference>
<gene>
    <name evidence="2" type="ORF">RCC_09559</name>
</gene>
<dbReference type="OrthoDB" id="5130616at2759"/>
<evidence type="ECO:0000256" key="1">
    <source>
        <dbReference type="SAM" id="MobiDB-lite"/>
    </source>
</evidence>
<protein>
    <submittedName>
        <fullName evidence="2">Uncharacterized protein</fullName>
    </submittedName>
</protein>
<feature type="compositionally biased region" description="Basic and acidic residues" evidence="1">
    <location>
        <begin position="1"/>
        <end position="10"/>
    </location>
</feature>
<feature type="compositionally biased region" description="Polar residues" evidence="1">
    <location>
        <begin position="13"/>
        <end position="27"/>
    </location>
</feature>
<dbReference type="Gene3D" id="3.80.10.10">
    <property type="entry name" value="Ribonuclease Inhibitor"/>
    <property type="match status" value="1"/>
</dbReference>
<keyword evidence="3" id="KW-1185">Reference proteome</keyword>
<dbReference type="InterPro" id="IPR032675">
    <property type="entry name" value="LRR_dom_sf"/>
</dbReference>
<dbReference type="EMBL" id="FJUY01000018">
    <property type="protein sequence ID" value="CZT23845.1"/>
    <property type="molecule type" value="Genomic_DNA"/>
</dbReference>
<evidence type="ECO:0000313" key="2">
    <source>
        <dbReference type="EMBL" id="CZT23845.1"/>
    </source>
</evidence>
<organism evidence="2 3">
    <name type="scientific">Ramularia collo-cygni</name>
    <dbReference type="NCBI Taxonomy" id="112498"/>
    <lineage>
        <taxon>Eukaryota</taxon>
        <taxon>Fungi</taxon>
        <taxon>Dikarya</taxon>
        <taxon>Ascomycota</taxon>
        <taxon>Pezizomycotina</taxon>
        <taxon>Dothideomycetes</taxon>
        <taxon>Dothideomycetidae</taxon>
        <taxon>Mycosphaerellales</taxon>
        <taxon>Mycosphaerellaceae</taxon>
        <taxon>Ramularia</taxon>
    </lineage>
</organism>
<name>A0A2D3VDJ4_9PEZI</name>
<evidence type="ECO:0000313" key="3">
    <source>
        <dbReference type="Proteomes" id="UP000225277"/>
    </source>
</evidence>
<reference evidence="2 3" key="1">
    <citation type="submission" date="2016-03" db="EMBL/GenBank/DDBJ databases">
        <authorList>
            <person name="Ploux O."/>
        </authorList>
    </citation>
    <scope>NUCLEOTIDE SEQUENCE [LARGE SCALE GENOMIC DNA]</scope>
    <source>
        <strain evidence="2 3">URUG2</strain>
    </source>
</reference>